<keyword evidence="4 7" id="KW-1133">Transmembrane helix</keyword>
<evidence type="ECO:0000313" key="8">
    <source>
        <dbReference type="EMBL" id="KAI3404744.2"/>
    </source>
</evidence>
<gene>
    <name evidence="8" type="ORF">KGF56_002447</name>
</gene>
<feature type="transmembrane region" description="Helical" evidence="7">
    <location>
        <begin position="271"/>
        <end position="299"/>
    </location>
</feature>
<evidence type="ECO:0000256" key="3">
    <source>
        <dbReference type="ARBA" id="ARBA00022692"/>
    </source>
</evidence>
<protein>
    <submittedName>
        <fullName evidence="8">COX18</fullName>
    </submittedName>
</protein>
<dbReference type="GO" id="GO:0033617">
    <property type="term" value="P:mitochondrial respiratory chain complex IV assembly"/>
    <property type="evidence" value="ECO:0007669"/>
    <property type="project" value="TreeGrafter"/>
</dbReference>
<reference evidence="8" key="1">
    <citation type="journal article" date="2022" name="DNA Res.">
        <title>Genome analysis of five recently described species of the CUG-Ser clade uncovers Candida theae as a new hybrid lineage with pathogenic potential in the Candida parapsilosis species complex.</title>
        <authorList>
            <person name="Mixao V."/>
            <person name="Del Olmo V."/>
            <person name="Hegedusova E."/>
            <person name="Saus E."/>
            <person name="Pryszcz L."/>
            <person name="Cillingova A."/>
            <person name="Nosek J."/>
            <person name="Gabaldon T."/>
        </authorList>
    </citation>
    <scope>NUCLEOTIDE SEQUENCE</scope>
    <source>
        <strain evidence="8">CBS 10844</strain>
    </source>
</reference>
<dbReference type="RefSeq" id="XP_049180489.1">
    <property type="nucleotide sequence ID" value="XM_049323677.1"/>
</dbReference>
<accession>A0AAI9SX63</accession>
<keyword evidence="9" id="KW-1185">Reference proteome</keyword>
<dbReference type="GO" id="GO:0032977">
    <property type="term" value="F:membrane insertase activity"/>
    <property type="evidence" value="ECO:0007669"/>
    <property type="project" value="InterPro"/>
</dbReference>
<proteinExistence type="inferred from homology"/>
<evidence type="ECO:0000256" key="7">
    <source>
        <dbReference type="SAM" id="Phobius"/>
    </source>
</evidence>
<evidence type="ECO:0000313" key="9">
    <source>
        <dbReference type="Proteomes" id="UP001202479"/>
    </source>
</evidence>
<organism evidence="8 9">
    <name type="scientific">Candida oxycetoniae</name>
    <dbReference type="NCBI Taxonomy" id="497107"/>
    <lineage>
        <taxon>Eukaryota</taxon>
        <taxon>Fungi</taxon>
        <taxon>Dikarya</taxon>
        <taxon>Ascomycota</taxon>
        <taxon>Saccharomycotina</taxon>
        <taxon>Pichiomycetes</taxon>
        <taxon>Debaryomycetaceae</taxon>
        <taxon>Candida/Lodderomyces clade</taxon>
        <taxon>Candida</taxon>
    </lineage>
</organism>
<comment type="subcellular location">
    <subcellularLocation>
        <location evidence="1">Membrane</location>
        <topology evidence="1">Multi-pass membrane protein</topology>
    </subcellularLocation>
</comment>
<keyword evidence="3 7" id="KW-0812">Transmembrane</keyword>
<feature type="region of interest" description="Disordered" evidence="6">
    <location>
        <begin position="536"/>
        <end position="581"/>
    </location>
</feature>
<dbReference type="GO" id="GO:0005743">
    <property type="term" value="C:mitochondrial inner membrane"/>
    <property type="evidence" value="ECO:0007669"/>
    <property type="project" value="TreeGrafter"/>
</dbReference>
<dbReference type="PANTHER" id="PTHR12428:SF65">
    <property type="entry name" value="CYTOCHROME C OXIDASE ASSEMBLY PROTEIN COX18, MITOCHONDRIAL"/>
    <property type="match status" value="1"/>
</dbReference>
<dbReference type="GeneID" id="73380064"/>
<evidence type="ECO:0000256" key="5">
    <source>
        <dbReference type="ARBA" id="ARBA00023136"/>
    </source>
</evidence>
<evidence type="ECO:0000256" key="1">
    <source>
        <dbReference type="ARBA" id="ARBA00004141"/>
    </source>
</evidence>
<dbReference type="InterPro" id="IPR001708">
    <property type="entry name" value="YidC/ALB3/OXA1/COX18"/>
</dbReference>
<name>A0AAI9SX63_9ASCO</name>
<evidence type="ECO:0000256" key="2">
    <source>
        <dbReference type="ARBA" id="ARBA00009877"/>
    </source>
</evidence>
<feature type="compositionally biased region" description="Polar residues" evidence="6">
    <location>
        <begin position="540"/>
        <end position="554"/>
    </location>
</feature>
<feature type="transmembrane region" description="Helical" evidence="7">
    <location>
        <begin position="172"/>
        <end position="193"/>
    </location>
</feature>
<evidence type="ECO:0000256" key="4">
    <source>
        <dbReference type="ARBA" id="ARBA00022989"/>
    </source>
</evidence>
<feature type="compositionally biased region" description="Basic and acidic residues" evidence="6">
    <location>
        <begin position="555"/>
        <end position="573"/>
    </location>
</feature>
<dbReference type="GO" id="GO:0032979">
    <property type="term" value="P:protein insertion into mitochondrial inner membrane from matrix"/>
    <property type="evidence" value="ECO:0007669"/>
    <property type="project" value="TreeGrafter"/>
</dbReference>
<keyword evidence="5 7" id="KW-0472">Membrane</keyword>
<dbReference type="CDD" id="cd20069">
    <property type="entry name" value="5TM_Oxa1-like"/>
    <property type="match status" value="1"/>
</dbReference>
<sequence length="581" mass="67534">MDLSSSSELSKEMILRNTRVVAPIIRVRLLQVPRVRQLSFDHNAIITTFTESFQTIHEYSNLPWWALIPITTFVLRSVWTLPLAIMQRKRIQKQSSLKPLISALGPILKMNLAKRVQKAKTQVEKVDKAGMDYSQVTQAPLANMTYEQILLLSTKEVRKRQKQLFKKHGVELWKNFILPTFQIPLWIIMSLTMRDLSGWSSWDNVHNKALDSSLYTEGCLWFQDLTVADTLHVFPVILGLITLCNIEWTFKTLELSRLVRRVKYRPTLTDAVANFARLSIVFMMAISIHAPSALTLYWLSSQLKYDDNTKTFEELDHWKEKDLPCLLKKRYQGSEEVTTYLTKSELINLMDWKLNKGTFRPSLPKLIKSNDEEAVKKVTENGYKIIIDYFKSLPRDFWSSETTIEAQQTYSKTIRTAFKKLCELRGVGPATASLVLNCLTGIYPNLTPPFFSDESFIYYVIDPSRPDTKIKYSVKEYADELLPVYFDLMRQIPDYTLHDLEKGAWSLKYYDMYRDDKLINVANPFDKKDEGWNKFEKKISSSQTNSSRKGNASNSKDEIDPPKKKRKDEVDHSPKKKRKVK</sequence>
<dbReference type="AlphaFoldDB" id="A0AAI9SX63"/>
<comment type="similarity">
    <text evidence="2">Belongs to the OXA1/ALB3/YidC family.</text>
</comment>
<dbReference type="EMBL" id="JAHUZD010000087">
    <property type="protein sequence ID" value="KAI3404744.2"/>
    <property type="molecule type" value="Genomic_DNA"/>
</dbReference>
<comment type="caution">
    <text evidence="8">The sequence shown here is derived from an EMBL/GenBank/DDBJ whole genome shotgun (WGS) entry which is preliminary data.</text>
</comment>
<dbReference type="PANTHER" id="PTHR12428">
    <property type="entry name" value="OXA1"/>
    <property type="match status" value="1"/>
</dbReference>
<feature type="transmembrane region" description="Helical" evidence="7">
    <location>
        <begin position="62"/>
        <end position="85"/>
    </location>
</feature>
<dbReference type="Proteomes" id="UP001202479">
    <property type="component" value="Unassembled WGS sequence"/>
</dbReference>
<feature type="transmembrane region" description="Helical" evidence="7">
    <location>
        <begin position="231"/>
        <end position="250"/>
    </location>
</feature>
<evidence type="ECO:0000256" key="6">
    <source>
        <dbReference type="SAM" id="MobiDB-lite"/>
    </source>
</evidence>